<evidence type="ECO:0000313" key="2">
    <source>
        <dbReference type="Proteomes" id="UP001519296"/>
    </source>
</evidence>
<evidence type="ECO:0008006" key="3">
    <source>
        <dbReference type="Google" id="ProtNLM"/>
    </source>
</evidence>
<evidence type="ECO:0000313" key="1">
    <source>
        <dbReference type="EMBL" id="MBP2622645.1"/>
    </source>
</evidence>
<comment type="caution">
    <text evidence="1">The sequence shown here is derived from an EMBL/GenBank/DDBJ whole genome shotgun (WGS) entry which is preliminary data.</text>
</comment>
<dbReference type="EMBL" id="PRDG01000001">
    <property type="protein sequence ID" value="MBP2622645.1"/>
    <property type="molecule type" value="Genomic_DNA"/>
</dbReference>
<keyword evidence="2" id="KW-1185">Reference proteome</keyword>
<dbReference type="Proteomes" id="UP001519296">
    <property type="component" value="Unassembled WGS sequence"/>
</dbReference>
<gene>
    <name evidence="1" type="ORF">C4K46_01680</name>
</gene>
<name>A0ABS5B1D5_9STRE</name>
<organism evidence="1 2">
    <name type="scientific">Streptococcus oricebi</name>
    <dbReference type="NCBI Taxonomy" id="1547447"/>
    <lineage>
        <taxon>Bacteria</taxon>
        <taxon>Bacillati</taxon>
        <taxon>Bacillota</taxon>
        <taxon>Bacilli</taxon>
        <taxon>Lactobacillales</taxon>
        <taxon>Streptococcaceae</taxon>
        <taxon>Streptococcus</taxon>
    </lineage>
</organism>
<sequence length="85" mass="9813">MKQSSQDQSWLDRLKMRPCDNRNLLAISFGTICLFYHKLRAFDKKPVLLLKIKQEQTRELGRNKQARPATKVLQGAFLGPQTSPN</sequence>
<accession>A0ABS5B1D5</accession>
<proteinExistence type="predicted"/>
<protein>
    <recommendedName>
        <fullName evidence="3">Transposase</fullName>
    </recommendedName>
</protein>
<reference evidence="1 2" key="1">
    <citation type="submission" date="2018-02" db="EMBL/GenBank/DDBJ databases">
        <title>Draft genome sequence of Streptococcus oricebi CCUG 70868T type strain.</title>
        <authorList>
            <person name="Mendez V."/>
            <person name="Salva-Serra F."/>
            <person name="Jaen-Luchoro D."/>
            <person name="Gonzales-Siles L."/>
            <person name="Karlsson R."/>
            <person name="Engstrom-Jakobsson H."/>
            <person name="Busquets A."/>
            <person name="Gomila M."/>
            <person name="Pineiro-Iglesias B."/>
            <person name="Bennasar-Figueras A."/>
            <person name="Seeger M."/>
            <person name="Moore E."/>
        </authorList>
    </citation>
    <scope>NUCLEOTIDE SEQUENCE [LARGE SCALE GENOMIC DNA]</scope>
    <source>
        <strain evidence="1 2">CCUG 70868</strain>
    </source>
</reference>